<evidence type="ECO:0000256" key="3">
    <source>
        <dbReference type="ARBA" id="ARBA00022989"/>
    </source>
</evidence>
<evidence type="ECO:0000256" key="2">
    <source>
        <dbReference type="ARBA" id="ARBA00022692"/>
    </source>
</evidence>
<evidence type="ECO:0000259" key="6">
    <source>
        <dbReference type="PROSITE" id="PS50850"/>
    </source>
</evidence>
<keyword evidence="8" id="KW-1185">Reference proteome</keyword>
<keyword evidence="4 5" id="KW-0472">Membrane</keyword>
<keyword evidence="2 5" id="KW-0812">Transmembrane</keyword>
<reference evidence="7" key="1">
    <citation type="submission" date="2019-08" db="EMBL/GenBank/DDBJ databases">
        <title>The genome of the North American firefly Photinus pyralis.</title>
        <authorList>
            <consortium name="Photinus pyralis genome working group"/>
            <person name="Fallon T.R."/>
            <person name="Sander Lower S.E."/>
            <person name="Weng J.-K."/>
        </authorList>
    </citation>
    <scope>NUCLEOTIDE SEQUENCE</scope>
    <source>
        <strain evidence="7">TRF0915ILg1</strain>
        <tissue evidence="7">Whole body</tissue>
    </source>
</reference>
<dbReference type="AlphaFoldDB" id="A0A8K0CJE3"/>
<comment type="subcellular location">
    <subcellularLocation>
        <location evidence="1">Membrane</location>
        <topology evidence="1">Multi-pass membrane protein</topology>
    </subcellularLocation>
</comment>
<comment type="caution">
    <text evidence="7">The sequence shown here is derived from an EMBL/GenBank/DDBJ whole genome shotgun (WGS) entry which is preliminary data.</text>
</comment>
<protein>
    <recommendedName>
        <fullName evidence="6">Major facilitator superfamily (MFS) profile domain-containing protein</fullName>
    </recommendedName>
</protein>
<proteinExistence type="predicted"/>
<feature type="domain" description="Major facilitator superfamily (MFS) profile" evidence="6">
    <location>
        <begin position="1"/>
        <end position="125"/>
    </location>
</feature>
<dbReference type="InterPro" id="IPR020846">
    <property type="entry name" value="MFS_dom"/>
</dbReference>
<evidence type="ECO:0000313" key="8">
    <source>
        <dbReference type="Proteomes" id="UP000801492"/>
    </source>
</evidence>
<feature type="non-terminal residue" evidence="7">
    <location>
        <position position="1"/>
    </location>
</feature>
<evidence type="ECO:0000256" key="1">
    <source>
        <dbReference type="ARBA" id="ARBA00004141"/>
    </source>
</evidence>
<dbReference type="GO" id="GO:0016020">
    <property type="term" value="C:membrane"/>
    <property type="evidence" value="ECO:0007669"/>
    <property type="project" value="UniProtKB-SubCell"/>
</dbReference>
<dbReference type="PANTHER" id="PTHR23507:SF39">
    <property type="entry name" value="GH23453P-RELATED"/>
    <property type="match status" value="1"/>
</dbReference>
<keyword evidence="3 5" id="KW-1133">Transmembrane helix</keyword>
<accession>A0A8K0CJE3</accession>
<dbReference type="OrthoDB" id="430300at2759"/>
<organism evidence="7 8">
    <name type="scientific">Ignelater luminosus</name>
    <name type="common">Cucubano</name>
    <name type="synonym">Pyrophorus luminosus</name>
    <dbReference type="NCBI Taxonomy" id="2038154"/>
    <lineage>
        <taxon>Eukaryota</taxon>
        <taxon>Metazoa</taxon>
        <taxon>Ecdysozoa</taxon>
        <taxon>Arthropoda</taxon>
        <taxon>Hexapoda</taxon>
        <taxon>Insecta</taxon>
        <taxon>Pterygota</taxon>
        <taxon>Neoptera</taxon>
        <taxon>Endopterygota</taxon>
        <taxon>Coleoptera</taxon>
        <taxon>Polyphaga</taxon>
        <taxon>Elateriformia</taxon>
        <taxon>Elateroidea</taxon>
        <taxon>Elateridae</taxon>
        <taxon>Agrypninae</taxon>
        <taxon>Pyrophorini</taxon>
        <taxon>Ignelater</taxon>
    </lineage>
</organism>
<dbReference type="InterPro" id="IPR036259">
    <property type="entry name" value="MFS_trans_sf"/>
</dbReference>
<dbReference type="GO" id="GO:0022857">
    <property type="term" value="F:transmembrane transporter activity"/>
    <property type="evidence" value="ECO:0007669"/>
    <property type="project" value="InterPro"/>
</dbReference>
<dbReference type="Proteomes" id="UP000801492">
    <property type="component" value="Unassembled WGS sequence"/>
</dbReference>
<dbReference type="EMBL" id="VTPC01076981">
    <property type="protein sequence ID" value="KAF2888474.1"/>
    <property type="molecule type" value="Genomic_DNA"/>
</dbReference>
<evidence type="ECO:0000256" key="4">
    <source>
        <dbReference type="ARBA" id="ARBA00023136"/>
    </source>
</evidence>
<gene>
    <name evidence="7" type="ORF">ILUMI_17699</name>
</gene>
<feature type="transmembrane region" description="Helical" evidence="5">
    <location>
        <begin position="20"/>
        <end position="47"/>
    </location>
</feature>
<dbReference type="PROSITE" id="PS50850">
    <property type="entry name" value="MFS"/>
    <property type="match status" value="1"/>
</dbReference>
<feature type="transmembrane region" description="Helical" evidence="5">
    <location>
        <begin position="83"/>
        <end position="108"/>
    </location>
</feature>
<evidence type="ECO:0000313" key="7">
    <source>
        <dbReference type="EMBL" id="KAF2888474.1"/>
    </source>
</evidence>
<name>A0A8K0CJE3_IGNLU</name>
<dbReference type="PANTHER" id="PTHR23507">
    <property type="entry name" value="ZGC:174356"/>
    <property type="match status" value="1"/>
</dbReference>
<evidence type="ECO:0000256" key="5">
    <source>
        <dbReference type="SAM" id="Phobius"/>
    </source>
</evidence>
<sequence>IIIQTLILAVICEIPNLSPWFILFSTIPLFFTGGFMALLAAVLCYINDITTTENRGTRIAIFYAVTALGMFLASLSSSHALRILGYFVMYLTASCCLIMVWLIILLFIEESVPNPETDVSKRIYS</sequence>
<dbReference type="Gene3D" id="1.20.1250.20">
    <property type="entry name" value="MFS general substrate transporter like domains"/>
    <property type="match status" value="1"/>
</dbReference>
<dbReference type="SUPFAM" id="SSF103473">
    <property type="entry name" value="MFS general substrate transporter"/>
    <property type="match status" value="1"/>
</dbReference>
<feature type="transmembrane region" description="Helical" evidence="5">
    <location>
        <begin position="59"/>
        <end position="77"/>
    </location>
</feature>